<dbReference type="eggNOG" id="COG2918">
    <property type="taxonomic scope" value="Bacteria"/>
</dbReference>
<evidence type="ECO:0000256" key="1">
    <source>
        <dbReference type="ARBA" id="ARBA00005006"/>
    </source>
</evidence>
<proteinExistence type="inferred from homology"/>
<dbReference type="Pfam" id="PF04262">
    <property type="entry name" value="Glu_cys_ligase"/>
    <property type="match status" value="3"/>
</dbReference>
<dbReference type="Proteomes" id="UP000028700">
    <property type="component" value="Unassembled WGS sequence"/>
</dbReference>
<evidence type="ECO:0000256" key="9">
    <source>
        <dbReference type="RuleBase" id="RU004391"/>
    </source>
</evidence>
<dbReference type="InterPro" id="IPR007370">
    <property type="entry name" value="Glu_cys_ligase"/>
</dbReference>
<protein>
    <recommendedName>
        <fullName evidence="2 9">Glutamate--cysteine ligase</fullName>
        <ecNumber evidence="2 9">6.3.2.2</ecNumber>
    </recommendedName>
</protein>
<feature type="domain" description="Glutamate--cysteine ligase" evidence="10">
    <location>
        <begin position="8"/>
        <end position="106"/>
    </location>
</feature>
<name>A0A081BK88_9LACO</name>
<dbReference type="Gene3D" id="3.30.590.20">
    <property type="match status" value="2"/>
</dbReference>
<sequence length="458" mass="52073">MFENLQQIIKKEEVAEQLFHSLIGIEVQERRVDQFGRLSTKVVPDRLALNPSHPYLKVDKTGTKFKVVTDPNPNIGGVLDQLDTLQTALYRTLESGDRIWPLSTSPEPAKDASTTGTHVNYSIPDPVINRLFSHYTDDFETVSQFKNALYMHLVHNFIRYQWLLTYLFGSSPTGTKNYRSTRALEIGLQRTSGLEQHYLTFDKHIAFLNRLIAEGQSKGVSGFEAPIRFRGETQPDRLKAMGVRYLELKVLDNTPFHPNGVSRHALYFIKLFMIYLLVTPESPDNLETVLREGILKNQQVAMEAPETHTAFEDEGVAVLNDVKTMANDLNAHVEQAEVLDDFLEEMTHPELTPAVMLSSRAGEQKISEFALEVATRWLAERLGSRQLLPGMSRLTAKTQEVILLAIQYGIQYFQIKDELGGDMLMLTYDSITQVVLLTDIEKYQPRELIRKLFPAMGL</sequence>
<dbReference type="PANTHER" id="PTHR38761:SF1">
    <property type="entry name" value="GLUTAMATE--CYSTEINE LIGASE"/>
    <property type="match status" value="1"/>
</dbReference>
<reference evidence="11" key="1">
    <citation type="journal article" date="2014" name="Genome Announc.">
        <title>Draft Genome Sequence of Lactobacillus oryzae Strain SG293T.</title>
        <authorList>
            <person name="Tanizawa Y."/>
            <person name="Fujisawa T."/>
            <person name="Mochizuki T."/>
            <person name="Kaminuma E."/>
            <person name="Nakamura Y."/>
            <person name="Tohno M."/>
        </authorList>
    </citation>
    <scope>NUCLEOTIDE SEQUENCE [LARGE SCALE GENOMIC DNA]</scope>
    <source>
        <strain evidence="11">SG293</strain>
    </source>
</reference>
<dbReference type="SUPFAM" id="SSF55931">
    <property type="entry name" value="Glutamine synthetase/guanido kinase"/>
    <property type="match status" value="1"/>
</dbReference>
<keyword evidence="4 8" id="KW-0317">Glutathione biosynthesis</keyword>
<dbReference type="PANTHER" id="PTHR38761">
    <property type="entry name" value="GLUTAMATE--CYSTEINE LIGASE"/>
    <property type="match status" value="1"/>
</dbReference>
<feature type="domain" description="Glutamate--cysteine ligase" evidence="10">
    <location>
        <begin position="230"/>
        <end position="283"/>
    </location>
</feature>
<comment type="caution">
    <text evidence="11">The sequence shown here is derived from an EMBL/GenBank/DDBJ whole genome shotgun (WGS) entry which is preliminary data.</text>
</comment>
<dbReference type="AlphaFoldDB" id="A0A081BK88"/>
<dbReference type="EC" id="6.3.2.2" evidence="2 9"/>
<comment type="catalytic activity">
    <reaction evidence="7 9">
        <text>L-cysteine + L-glutamate + ATP = gamma-L-glutamyl-L-cysteine + ADP + phosphate + H(+)</text>
        <dbReference type="Rhea" id="RHEA:13285"/>
        <dbReference type="ChEBI" id="CHEBI:15378"/>
        <dbReference type="ChEBI" id="CHEBI:29985"/>
        <dbReference type="ChEBI" id="CHEBI:30616"/>
        <dbReference type="ChEBI" id="CHEBI:35235"/>
        <dbReference type="ChEBI" id="CHEBI:43474"/>
        <dbReference type="ChEBI" id="CHEBI:58173"/>
        <dbReference type="ChEBI" id="CHEBI:456216"/>
        <dbReference type="EC" id="6.3.2.2"/>
    </reaction>
</comment>
<evidence type="ECO:0000256" key="4">
    <source>
        <dbReference type="ARBA" id="ARBA00022684"/>
    </source>
</evidence>
<keyword evidence="6" id="KW-0067">ATP-binding</keyword>
<gene>
    <name evidence="11" type="ORF">LOSG293_310070</name>
</gene>
<evidence type="ECO:0000256" key="6">
    <source>
        <dbReference type="ARBA" id="ARBA00022840"/>
    </source>
</evidence>
<dbReference type="EMBL" id="BBJM01000031">
    <property type="protein sequence ID" value="GAK48456.1"/>
    <property type="molecule type" value="Genomic_DNA"/>
</dbReference>
<dbReference type="GO" id="GO:0006750">
    <property type="term" value="P:glutathione biosynthetic process"/>
    <property type="evidence" value="ECO:0007669"/>
    <property type="project" value="UniProtKB-UniPathway"/>
</dbReference>
<dbReference type="STRING" id="1291743.LOSG293_310070"/>
<evidence type="ECO:0000313" key="11">
    <source>
        <dbReference type="EMBL" id="GAK48456.1"/>
    </source>
</evidence>
<accession>A0A081BK88</accession>
<evidence type="ECO:0000256" key="8">
    <source>
        <dbReference type="RuleBase" id="RU003544"/>
    </source>
</evidence>
<keyword evidence="5" id="KW-0547">Nucleotide-binding</keyword>
<dbReference type="RefSeq" id="WP_034529058.1">
    <property type="nucleotide sequence ID" value="NZ_BBJM01000031.1"/>
</dbReference>
<evidence type="ECO:0000313" key="12">
    <source>
        <dbReference type="Proteomes" id="UP000028700"/>
    </source>
</evidence>
<evidence type="ECO:0000256" key="5">
    <source>
        <dbReference type="ARBA" id="ARBA00022741"/>
    </source>
</evidence>
<keyword evidence="3 8" id="KW-0436">Ligase</keyword>
<dbReference type="GO" id="GO:0005829">
    <property type="term" value="C:cytosol"/>
    <property type="evidence" value="ECO:0007669"/>
    <property type="project" value="TreeGrafter"/>
</dbReference>
<evidence type="ECO:0000256" key="7">
    <source>
        <dbReference type="ARBA" id="ARBA00048819"/>
    </source>
</evidence>
<dbReference type="UniPathway" id="UPA00142">
    <property type="reaction ID" value="UER00209"/>
</dbReference>
<comment type="similarity">
    <text evidence="8">Belongs to the glutamate--cysteine ligase type 1 family.</text>
</comment>
<evidence type="ECO:0000259" key="10">
    <source>
        <dbReference type="Pfam" id="PF04262"/>
    </source>
</evidence>
<dbReference type="GO" id="GO:0004357">
    <property type="term" value="F:glutamate-cysteine ligase activity"/>
    <property type="evidence" value="ECO:0007669"/>
    <property type="project" value="UniProtKB-EC"/>
</dbReference>
<evidence type="ECO:0000256" key="2">
    <source>
        <dbReference type="ARBA" id="ARBA00012220"/>
    </source>
</evidence>
<organism evidence="11 12">
    <name type="scientific">Secundilactobacillus oryzae JCM 18671</name>
    <dbReference type="NCBI Taxonomy" id="1291743"/>
    <lineage>
        <taxon>Bacteria</taxon>
        <taxon>Bacillati</taxon>
        <taxon>Bacillota</taxon>
        <taxon>Bacilli</taxon>
        <taxon>Lactobacillales</taxon>
        <taxon>Lactobacillaceae</taxon>
        <taxon>Secundilactobacillus</taxon>
    </lineage>
</organism>
<dbReference type="GO" id="GO:0046872">
    <property type="term" value="F:metal ion binding"/>
    <property type="evidence" value="ECO:0007669"/>
    <property type="project" value="TreeGrafter"/>
</dbReference>
<dbReference type="InterPro" id="IPR014746">
    <property type="entry name" value="Gln_synth/guanido_kin_cat_dom"/>
</dbReference>
<dbReference type="GO" id="GO:0005524">
    <property type="term" value="F:ATP binding"/>
    <property type="evidence" value="ECO:0007669"/>
    <property type="project" value="UniProtKB-KW"/>
</dbReference>
<comment type="pathway">
    <text evidence="1 9">Sulfur metabolism; glutathione biosynthesis; glutathione from L-cysteine and L-glutamate: step 1/2.</text>
</comment>
<dbReference type="OrthoDB" id="9803907at2"/>
<evidence type="ECO:0000256" key="3">
    <source>
        <dbReference type="ARBA" id="ARBA00022598"/>
    </source>
</evidence>
<keyword evidence="12" id="KW-1185">Reference proteome</keyword>
<dbReference type="InterPro" id="IPR006334">
    <property type="entry name" value="Glut_cys_ligase"/>
</dbReference>
<feature type="domain" description="Glutamate--cysteine ligase" evidence="10">
    <location>
        <begin position="115"/>
        <end position="185"/>
    </location>
</feature>